<organism evidence="2">
    <name type="scientific">marine metagenome</name>
    <dbReference type="NCBI Taxonomy" id="408172"/>
    <lineage>
        <taxon>unclassified sequences</taxon>
        <taxon>metagenomes</taxon>
        <taxon>ecological metagenomes</taxon>
    </lineage>
</organism>
<feature type="region of interest" description="Disordered" evidence="1">
    <location>
        <begin position="323"/>
        <end position="345"/>
    </location>
</feature>
<dbReference type="EMBL" id="UINC01068309">
    <property type="protein sequence ID" value="SVC00841.1"/>
    <property type="molecule type" value="Genomic_DNA"/>
</dbReference>
<evidence type="ECO:0000256" key="1">
    <source>
        <dbReference type="SAM" id="MobiDB-lite"/>
    </source>
</evidence>
<protein>
    <submittedName>
        <fullName evidence="2">Uncharacterized protein</fullName>
    </submittedName>
</protein>
<name>A0A382IQ95_9ZZZZ</name>
<dbReference type="AlphaFoldDB" id="A0A382IQ95"/>
<feature type="non-terminal residue" evidence="2">
    <location>
        <position position="345"/>
    </location>
</feature>
<accession>A0A382IQ95</accession>
<gene>
    <name evidence="2" type="ORF">METZ01_LOCUS253695</name>
</gene>
<sequence>MKRFLILVLVSLFYSSFAWAGDCDTTISSSTTSKLTCAANDELTITSDGTIEVGGTAGTTTTAIDGFNDDNLTINNAGTISGNGNYTVNLRSSENSTMTNSGTIFGQVSVIYPRAATNFTLTNESTGKIYTTYANTIKSQTATDGIVIHNYGKIYGGATGVEKQLVITIAGGTDANQGPKIYNYSGGEIKGFKWGVHATGSDCVFDNAGTIEVVNLYAIESDCAGTTLTNSGTIKNTTDGISDTIYFLDATGVSTITNSGTIEGAEDGALNLSITDNAVVTNTGTITADDEGALEASNHTNLTFTNSGTLTAADATLDLRNAYSPTQDNGSGATVTNSGTITATA</sequence>
<reference evidence="2" key="1">
    <citation type="submission" date="2018-05" db="EMBL/GenBank/DDBJ databases">
        <authorList>
            <person name="Lanie J.A."/>
            <person name="Ng W.-L."/>
            <person name="Kazmierczak K.M."/>
            <person name="Andrzejewski T.M."/>
            <person name="Davidsen T.M."/>
            <person name="Wayne K.J."/>
            <person name="Tettelin H."/>
            <person name="Glass J.I."/>
            <person name="Rusch D."/>
            <person name="Podicherti R."/>
            <person name="Tsui H.-C.T."/>
            <person name="Winkler M.E."/>
        </authorList>
    </citation>
    <scope>NUCLEOTIDE SEQUENCE</scope>
</reference>
<evidence type="ECO:0000313" key="2">
    <source>
        <dbReference type="EMBL" id="SVC00841.1"/>
    </source>
</evidence>
<proteinExistence type="predicted"/>